<dbReference type="Pfam" id="PF00736">
    <property type="entry name" value="EF1_GNE"/>
    <property type="match status" value="1"/>
</dbReference>
<keyword evidence="2 4" id="KW-0251">Elongation factor</keyword>
<feature type="domain" description="Elongation factor 1 beta central acidic region eukaryote" evidence="7">
    <location>
        <begin position="107"/>
        <end position="134"/>
    </location>
</feature>
<dbReference type="InterPro" id="IPR014038">
    <property type="entry name" value="EF1B_bsu/dsu_GNE"/>
</dbReference>
<feature type="compositionally biased region" description="Acidic residues" evidence="5">
    <location>
        <begin position="98"/>
        <end position="107"/>
    </location>
</feature>
<dbReference type="Proteomes" id="UP001305779">
    <property type="component" value="Unassembled WGS sequence"/>
</dbReference>
<dbReference type="InterPro" id="IPR036282">
    <property type="entry name" value="Glutathione-S-Trfase_C_sf"/>
</dbReference>
<dbReference type="InterPro" id="IPR001326">
    <property type="entry name" value="Transl_elong_EF1B_B/D_CS"/>
</dbReference>
<dbReference type="Pfam" id="PF10587">
    <property type="entry name" value="EF-1_beta_acid"/>
    <property type="match status" value="1"/>
</dbReference>
<evidence type="ECO:0000256" key="2">
    <source>
        <dbReference type="ARBA" id="ARBA00022768"/>
    </source>
</evidence>
<dbReference type="InterPro" id="IPR049720">
    <property type="entry name" value="EF1B_bsu/dsu"/>
</dbReference>
<gene>
    <name evidence="8" type="ORF">PRZ48_001056</name>
</gene>
<dbReference type="SUPFAM" id="SSF54984">
    <property type="entry name" value="eEF-1beta-like"/>
    <property type="match status" value="1"/>
</dbReference>
<dbReference type="SMART" id="SM01182">
    <property type="entry name" value="EF-1_beta_acid"/>
    <property type="match status" value="1"/>
</dbReference>
<evidence type="ECO:0000259" key="6">
    <source>
        <dbReference type="SMART" id="SM00888"/>
    </source>
</evidence>
<dbReference type="PROSITE" id="PS00824">
    <property type="entry name" value="EF1BD_1"/>
    <property type="match status" value="1"/>
</dbReference>
<proteinExistence type="inferred from homology"/>
<dbReference type="PANTHER" id="PTHR11595:SF21">
    <property type="entry name" value="ELONGATION FACTOR 1-BETA"/>
    <property type="match status" value="1"/>
</dbReference>
<dbReference type="SUPFAM" id="SSF47616">
    <property type="entry name" value="GST C-terminal domain-like"/>
    <property type="match status" value="1"/>
</dbReference>
<comment type="similarity">
    <text evidence="1 4">Belongs to the EF-1-beta/EF-1-delta family.</text>
</comment>
<sequence length="229" mass="25655">MGFTDFVSDAGLTLLDHWVKTRSYIVGYGPSQADVKVFQGFKEVPKVEKFPHAYRWYKHIATFESEFSQLPGDPSKAATAYGPESSELTLNPAKAPEKEEDDDEVDLFGSDDEEEDAEAARVREERLAEYAKKKAGKTKPAAKSIVTLDVKPWDDETDMKLLEESVRAIEKDGLVWGASKMVAVGFGIKKLQINLVVEDEKVSLDELQEEIQDIEDYVQSSDVVAMQKL</sequence>
<keyword evidence="3 4" id="KW-0648">Protein biosynthesis</keyword>
<dbReference type="Gene3D" id="1.20.1050.130">
    <property type="match status" value="1"/>
</dbReference>
<dbReference type="InterPro" id="IPR014717">
    <property type="entry name" value="Transl_elong_EF1B/ribsomal_bS6"/>
</dbReference>
<evidence type="ECO:0000313" key="8">
    <source>
        <dbReference type="EMBL" id="KAK4507321.1"/>
    </source>
</evidence>
<feature type="domain" description="Translation elongation factor EF1B beta/delta subunit guanine nucleotide exchange" evidence="6">
    <location>
        <begin position="143"/>
        <end position="229"/>
    </location>
</feature>
<reference evidence="8 9" key="1">
    <citation type="journal article" date="2023" name="G3 (Bethesda)">
        <title>A chromosome-level genome assembly of Zasmidium syzygii isolated from banana leaves.</title>
        <authorList>
            <person name="van Westerhoven A.C."/>
            <person name="Mehrabi R."/>
            <person name="Talebi R."/>
            <person name="Steentjes M.B.F."/>
            <person name="Corcolon B."/>
            <person name="Chong P.A."/>
            <person name="Kema G.H.J."/>
            <person name="Seidl M.F."/>
        </authorList>
    </citation>
    <scope>NUCLEOTIDE SEQUENCE [LARGE SCALE GENOMIC DNA]</scope>
    <source>
        <strain evidence="8 9">P124</strain>
    </source>
</reference>
<feature type="region of interest" description="Disordered" evidence="5">
    <location>
        <begin position="72"/>
        <end position="107"/>
    </location>
</feature>
<dbReference type="InterPro" id="IPR036219">
    <property type="entry name" value="eEF-1beta-like_sf"/>
</dbReference>
<name>A0ABR0F1W2_ZASCE</name>
<evidence type="ECO:0000313" key="9">
    <source>
        <dbReference type="Proteomes" id="UP001305779"/>
    </source>
</evidence>
<dbReference type="PANTHER" id="PTHR11595">
    <property type="entry name" value="EF-HAND AND COILED-COIL DOMAIN-CONTAINING FAMILY MEMBER"/>
    <property type="match status" value="1"/>
</dbReference>
<evidence type="ECO:0008006" key="10">
    <source>
        <dbReference type="Google" id="ProtNLM"/>
    </source>
</evidence>
<dbReference type="SMART" id="SM00888">
    <property type="entry name" value="EF1_GNE"/>
    <property type="match status" value="1"/>
</dbReference>
<protein>
    <recommendedName>
        <fullName evidence="10">Elongation factor 1-beta</fullName>
    </recommendedName>
</protein>
<keyword evidence="9" id="KW-1185">Reference proteome</keyword>
<evidence type="ECO:0000256" key="4">
    <source>
        <dbReference type="RuleBase" id="RU003791"/>
    </source>
</evidence>
<accession>A0ABR0F1W2</accession>
<organism evidence="8 9">
    <name type="scientific">Zasmidium cellare</name>
    <name type="common">Wine cellar mold</name>
    <name type="synonym">Racodium cellare</name>
    <dbReference type="NCBI Taxonomy" id="395010"/>
    <lineage>
        <taxon>Eukaryota</taxon>
        <taxon>Fungi</taxon>
        <taxon>Dikarya</taxon>
        <taxon>Ascomycota</taxon>
        <taxon>Pezizomycotina</taxon>
        <taxon>Dothideomycetes</taxon>
        <taxon>Dothideomycetidae</taxon>
        <taxon>Mycosphaerellales</taxon>
        <taxon>Mycosphaerellaceae</taxon>
        <taxon>Zasmidium</taxon>
    </lineage>
</organism>
<dbReference type="PROSITE" id="PS00825">
    <property type="entry name" value="EF1BD_2"/>
    <property type="match status" value="1"/>
</dbReference>
<dbReference type="Gene3D" id="3.30.70.60">
    <property type="match status" value="1"/>
</dbReference>
<comment type="caution">
    <text evidence="8">The sequence shown here is derived from an EMBL/GenBank/DDBJ whole genome shotgun (WGS) entry which is preliminary data.</text>
</comment>
<dbReference type="CDD" id="cd00292">
    <property type="entry name" value="EF1B"/>
    <property type="match status" value="1"/>
</dbReference>
<evidence type="ECO:0000256" key="1">
    <source>
        <dbReference type="ARBA" id="ARBA00007411"/>
    </source>
</evidence>
<dbReference type="InterPro" id="IPR018940">
    <property type="entry name" value="EF-1_beta_acid_region_euk"/>
</dbReference>
<dbReference type="EMBL" id="JAXOVC010000001">
    <property type="protein sequence ID" value="KAK4507321.1"/>
    <property type="molecule type" value="Genomic_DNA"/>
</dbReference>
<evidence type="ECO:0000259" key="7">
    <source>
        <dbReference type="SMART" id="SM01182"/>
    </source>
</evidence>
<evidence type="ECO:0000256" key="5">
    <source>
        <dbReference type="SAM" id="MobiDB-lite"/>
    </source>
</evidence>
<evidence type="ECO:0000256" key="3">
    <source>
        <dbReference type="ARBA" id="ARBA00022917"/>
    </source>
</evidence>